<gene>
    <name evidence="1" type="ORF">STRPS_1588</name>
</gene>
<dbReference type="Proteomes" id="UP000003217">
    <property type="component" value="Unassembled WGS sequence"/>
</dbReference>
<reference evidence="1 2" key="1">
    <citation type="journal article" date="2014" name="Int. J. Syst. Evol. Microbiol.">
        <title>Phylogenomics and the dynamic genome evolution of the genus Streptococcus.</title>
        <authorList>
            <consortium name="The Broad Institute Genome Sequencing Platform"/>
            <person name="Richards V.P."/>
            <person name="Palmer S.R."/>
            <person name="Pavinski Bitar P.D."/>
            <person name="Qin X."/>
            <person name="Weinstock G.M."/>
            <person name="Highlander S.K."/>
            <person name="Town C.D."/>
            <person name="Burne R.A."/>
            <person name="Stanhope M.J."/>
        </authorList>
    </citation>
    <scope>NUCLEOTIDE SEQUENCE [LARGE SCALE GENOMIC DNA]</scope>
    <source>
        <strain evidence="1 2">LQ 940-04</strain>
    </source>
</reference>
<accession>G5KB69</accession>
<dbReference type="STRING" id="361101.GCA_900102825_01263"/>
<organism evidence="1 2">
    <name type="scientific">Streptococcus pseudoporcinus LQ 940-04</name>
    <dbReference type="NCBI Taxonomy" id="875093"/>
    <lineage>
        <taxon>Bacteria</taxon>
        <taxon>Bacillati</taxon>
        <taxon>Bacillota</taxon>
        <taxon>Bacilli</taxon>
        <taxon>Lactobacillales</taxon>
        <taxon>Streptococcaceae</taxon>
        <taxon>Streptococcus</taxon>
    </lineage>
</organism>
<name>G5KB69_9STRE</name>
<dbReference type="EMBL" id="AEUY02000005">
    <property type="protein sequence ID" value="EHI64765.1"/>
    <property type="molecule type" value="Genomic_DNA"/>
</dbReference>
<sequence>MESIKDVTISFRIDTEREDLVIVSVYKYNWIIHKDIK</sequence>
<protein>
    <submittedName>
        <fullName evidence="1">Uncharacterized protein</fullName>
    </submittedName>
</protein>
<dbReference type="AlphaFoldDB" id="G5KB69"/>
<comment type="caution">
    <text evidence="1">The sequence shown here is derived from an EMBL/GenBank/DDBJ whole genome shotgun (WGS) entry which is preliminary data.</text>
</comment>
<keyword evidence="2" id="KW-1185">Reference proteome</keyword>
<proteinExistence type="predicted"/>
<evidence type="ECO:0000313" key="2">
    <source>
        <dbReference type="Proteomes" id="UP000003217"/>
    </source>
</evidence>
<evidence type="ECO:0000313" key="1">
    <source>
        <dbReference type="EMBL" id="EHI64765.1"/>
    </source>
</evidence>